<sequence>MGYKFQGNDTRGSCGRMLSGGAATVAHDTHAHMPPSPPIHCFLGVKTRHPTWLKYASHIQIQIPSRPRKTPKSVFRTISCLPDTRTFHALSMYMMVTTPAPLSPLSTSNSLYCPCFLPNYDPV</sequence>
<keyword evidence="2" id="KW-1185">Reference proteome</keyword>
<organism evidence="1 2">
    <name type="scientific">Hibiscus sabdariffa</name>
    <name type="common">roselle</name>
    <dbReference type="NCBI Taxonomy" id="183260"/>
    <lineage>
        <taxon>Eukaryota</taxon>
        <taxon>Viridiplantae</taxon>
        <taxon>Streptophyta</taxon>
        <taxon>Embryophyta</taxon>
        <taxon>Tracheophyta</taxon>
        <taxon>Spermatophyta</taxon>
        <taxon>Magnoliopsida</taxon>
        <taxon>eudicotyledons</taxon>
        <taxon>Gunneridae</taxon>
        <taxon>Pentapetalae</taxon>
        <taxon>rosids</taxon>
        <taxon>malvids</taxon>
        <taxon>Malvales</taxon>
        <taxon>Malvaceae</taxon>
        <taxon>Malvoideae</taxon>
        <taxon>Hibiscus</taxon>
    </lineage>
</organism>
<dbReference type="Proteomes" id="UP001472677">
    <property type="component" value="Unassembled WGS sequence"/>
</dbReference>
<protein>
    <submittedName>
        <fullName evidence="1">Uncharacterized protein</fullName>
    </submittedName>
</protein>
<proteinExistence type="predicted"/>
<gene>
    <name evidence="1" type="ORF">V6N12_066508</name>
</gene>
<evidence type="ECO:0000313" key="1">
    <source>
        <dbReference type="EMBL" id="KAK8521936.1"/>
    </source>
</evidence>
<name>A0ABR2CQB3_9ROSI</name>
<accession>A0ABR2CQB3</accession>
<comment type="caution">
    <text evidence="1">The sequence shown here is derived from an EMBL/GenBank/DDBJ whole genome shotgun (WGS) entry which is preliminary data.</text>
</comment>
<evidence type="ECO:0000313" key="2">
    <source>
        <dbReference type="Proteomes" id="UP001472677"/>
    </source>
</evidence>
<dbReference type="EMBL" id="JBBPBM010000046">
    <property type="protein sequence ID" value="KAK8521936.1"/>
    <property type="molecule type" value="Genomic_DNA"/>
</dbReference>
<reference evidence="1 2" key="1">
    <citation type="journal article" date="2024" name="G3 (Bethesda)">
        <title>Genome assembly of Hibiscus sabdariffa L. provides insights into metabolisms of medicinal natural products.</title>
        <authorList>
            <person name="Kim T."/>
        </authorList>
    </citation>
    <scope>NUCLEOTIDE SEQUENCE [LARGE SCALE GENOMIC DNA]</scope>
    <source>
        <strain evidence="1">TK-2024</strain>
        <tissue evidence="1">Old leaves</tissue>
    </source>
</reference>